<dbReference type="Pfam" id="PF00882">
    <property type="entry name" value="Zn_dep_PLPC"/>
    <property type="match status" value="1"/>
</dbReference>
<name>A0A6A8M5Y6_9FIRM</name>
<comment type="caution">
    <text evidence="2">The sequence shown here is derived from an EMBL/GenBank/DDBJ whole genome shotgun (WGS) entry which is preliminary data.</text>
</comment>
<evidence type="ECO:0000259" key="1">
    <source>
        <dbReference type="Pfam" id="PF00882"/>
    </source>
</evidence>
<gene>
    <name evidence="2" type="ORF">FYJ66_01290</name>
</gene>
<evidence type="ECO:0000313" key="2">
    <source>
        <dbReference type="EMBL" id="MST68243.1"/>
    </source>
</evidence>
<reference evidence="2" key="1">
    <citation type="submission" date="2019-09" db="EMBL/GenBank/DDBJ databases">
        <title>In-depth cultivation of the pig gut microbiome towards novel bacterial diversity and tailored functional studies.</title>
        <authorList>
            <person name="Wylensek D."/>
            <person name="Hitch T.C.A."/>
            <person name="Clavel T."/>
        </authorList>
    </citation>
    <scope>NUCLEOTIDE SEQUENCE</scope>
    <source>
        <strain evidence="2">RF-744-FAT-WT-3</strain>
    </source>
</reference>
<accession>A0A6A8M5Y6</accession>
<sequence>MPAHYAHFVFGLKVTRKLPDQAKALIGSSRETLDSYFLGFQGPDPLAFYKPWRPGEINHEGEILHARSGRFFFSRALVYEKEEPCEARRAYLLGFMCHYMLDSSCHPLVTKYMKEEGITHSLVEREFDSMLIRKDGKDPIGLNLDMIIPDEPSMGEIISPFYHSAGAEKIQESIVSMKRILELMSSPDPKFRKRAYKMMTMIPPARSHADMIAKEKASPFTRESNAALLQRLEETVDPCVTEIEGLMESMEEDKHLSKRLNLNFMGRTV</sequence>
<organism evidence="2">
    <name type="scientific">Baileyella intestinalis</name>
    <dbReference type="NCBI Taxonomy" id="2606709"/>
    <lineage>
        <taxon>Bacteria</taxon>
        <taxon>Bacillati</taxon>
        <taxon>Bacillota</taxon>
        <taxon>Clostridia</taxon>
        <taxon>Peptostreptococcales</taxon>
        <taxon>Anaerovoracaceae</taxon>
        <taxon>Baileyella</taxon>
    </lineage>
</organism>
<feature type="domain" description="Phospholipase C/D" evidence="1">
    <location>
        <begin position="7"/>
        <end position="134"/>
    </location>
</feature>
<protein>
    <recommendedName>
        <fullName evidence="1">Phospholipase C/D domain-containing protein</fullName>
    </recommendedName>
</protein>
<dbReference type="AlphaFoldDB" id="A0A6A8M5Y6"/>
<proteinExistence type="predicted"/>
<dbReference type="RefSeq" id="WP_154571713.1">
    <property type="nucleotide sequence ID" value="NZ_VUNB01000001.1"/>
</dbReference>
<dbReference type="InterPro" id="IPR029002">
    <property type="entry name" value="PLPC/GPLD1"/>
</dbReference>
<dbReference type="EMBL" id="VUNB01000001">
    <property type="protein sequence ID" value="MST68243.1"/>
    <property type="molecule type" value="Genomic_DNA"/>
</dbReference>